<keyword evidence="2" id="KW-1185">Reference proteome</keyword>
<dbReference type="AlphaFoldDB" id="A0AAD3HDQ2"/>
<reference evidence="1 2" key="1">
    <citation type="journal article" date="2021" name="Sci. Rep.">
        <title>The genome of the diatom Chaetoceros tenuissimus carries an ancient integrated fragment of an extant virus.</title>
        <authorList>
            <person name="Hongo Y."/>
            <person name="Kimura K."/>
            <person name="Takaki Y."/>
            <person name="Yoshida Y."/>
            <person name="Baba S."/>
            <person name="Kobayashi G."/>
            <person name="Nagasaki K."/>
            <person name="Hano T."/>
            <person name="Tomaru Y."/>
        </authorList>
    </citation>
    <scope>NUCLEOTIDE SEQUENCE [LARGE SCALE GENOMIC DNA]</scope>
    <source>
        <strain evidence="1 2">NIES-3715</strain>
    </source>
</reference>
<proteinExistence type="predicted"/>
<comment type="caution">
    <text evidence="1">The sequence shown here is derived from an EMBL/GenBank/DDBJ whole genome shotgun (WGS) entry which is preliminary data.</text>
</comment>
<accession>A0AAD3HDQ2</accession>
<gene>
    <name evidence="1" type="ORF">CTEN210_15925</name>
</gene>
<evidence type="ECO:0000313" key="2">
    <source>
        <dbReference type="Proteomes" id="UP001054902"/>
    </source>
</evidence>
<organism evidence="1 2">
    <name type="scientific">Chaetoceros tenuissimus</name>
    <dbReference type="NCBI Taxonomy" id="426638"/>
    <lineage>
        <taxon>Eukaryota</taxon>
        <taxon>Sar</taxon>
        <taxon>Stramenopiles</taxon>
        <taxon>Ochrophyta</taxon>
        <taxon>Bacillariophyta</taxon>
        <taxon>Coscinodiscophyceae</taxon>
        <taxon>Chaetocerotophycidae</taxon>
        <taxon>Chaetocerotales</taxon>
        <taxon>Chaetocerotaceae</taxon>
        <taxon>Chaetoceros</taxon>
    </lineage>
</organism>
<dbReference type="Proteomes" id="UP001054902">
    <property type="component" value="Unassembled WGS sequence"/>
</dbReference>
<sequence length="405" mass="45730">MSSNTQHWTESVYNEIYEVSEYESKLAAALSPNITKNPLTVSNQETISLNRQEIDDEYSVATFEKKKSSVVGVDSTTDVGASESNTKVVQQKNASVMTSFPKKSNLRSIDAKVKTPTQGVQTGTKGNKSIRAKTTIPKLTKSNRRRKVVEKGVSPCRHLVEDETNSEYKVKNVSSKVCDKSFECEQKSRVQKKGSSKSYKIKATKQPLHVIDENKEPLVREMNRLNLFCEDDESSFCTPVPSFVSIETLPQEESYTSYGETYKSECKSLGNNTYENDDMVSLDCKTTYSFPSIQQEFENTYLSEVAQAKSAPSSHTMTSKDISTIKDQSSALDSDSFRIEFEENDLESSRTSTDLDCLNDCEDEEESPDSYEAKVKARSEWIQELRRELDLSKDIMNFTDTVFKI</sequence>
<protein>
    <submittedName>
        <fullName evidence="1">Uncharacterized protein</fullName>
    </submittedName>
</protein>
<name>A0AAD3HDQ2_9STRA</name>
<dbReference type="EMBL" id="BLLK01000064">
    <property type="protein sequence ID" value="GFH59449.1"/>
    <property type="molecule type" value="Genomic_DNA"/>
</dbReference>
<evidence type="ECO:0000313" key="1">
    <source>
        <dbReference type="EMBL" id="GFH59449.1"/>
    </source>
</evidence>